<dbReference type="GO" id="GO:0006556">
    <property type="term" value="P:S-adenosylmethionine biosynthetic process"/>
    <property type="evidence" value="ECO:0007669"/>
    <property type="project" value="InterPro"/>
</dbReference>
<dbReference type="SUPFAM" id="SSF55973">
    <property type="entry name" value="S-adenosylmethionine synthetase"/>
    <property type="match status" value="3"/>
</dbReference>
<dbReference type="Gene3D" id="3.40.50.150">
    <property type="entry name" value="Vaccinia Virus protein VP39"/>
    <property type="match status" value="1"/>
</dbReference>
<evidence type="ECO:0000256" key="16">
    <source>
        <dbReference type="ARBA" id="ARBA00022958"/>
    </source>
</evidence>
<evidence type="ECO:0000256" key="5">
    <source>
        <dbReference type="ARBA" id="ARBA00009375"/>
    </source>
</evidence>
<dbReference type="Gene3D" id="3.30.70.660">
    <property type="entry name" value="Pseudouridine synthase I, catalytic domain, C-terminal subdomain"/>
    <property type="match status" value="1"/>
</dbReference>
<evidence type="ECO:0000256" key="11">
    <source>
        <dbReference type="ARBA" id="ARBA00022694"/>
    </source>
</evidence>
<evidence type="ECO:0000259" key="20">
    <source>
        <dbReference type="Pfam" id="PF02772"/>
    </source>
</evidence>
<keyword evidence="17" id="KW-0413">Isomerase</keyword>
<feature type="domain" description="S-adenosylmethionine synthetase C-terminal" evidence="21">
    <location>
        <begin position="521"/>
        <end position="558"/>
    </location>
</feature>
<proteinExistence type="inferred from homology"/>
<dbReference type="Gene3D" id="3.30.300.10">
    <property type="match status" value="3"/>
</dbReference>
<accession>A0AA36N1Y3</accession>
<evidence type="ECO:0000256" key="15">
    <source>
        <dbReference type="ARBA" id="ARBA00022842"/>
    </source>
</evidence>
<dbReference type="NCBIfam" id="TIGR00071">
    <property type="entry name" value="hisT_truA"/>
    <property type="match status" value="1"/>
</dbReference>
<dbReference type="PANTHER" id="PTHR11964">
    <property type="entry name" value="S-ADENOSYLMETHIONINE SYNTHETASE"/>
    <property type="match status" value="1"/>
</dbReference>
<protein>
    <recommendedName>
        <fullName evidence="24">tRNA-uridine isomerase I</fullName>
    </recommendedName>
</protein>
<evidence type="ECO:0000256" key="14">
    <source>
        <dbReference type="ARBA" id="ARBA00022840"/>
    </source>
</evidence>
<dbReference type="GO" id="GO:0046872">
    <property type="term" value="F:metal ion binding"/>
    <property type="evidence" value="ECO:0007669"/>
    <property type="project" value="UniProtKB-KW"/>
</dbReference>
<evidence type="ECO:0000259" key="21">
    <source>
        <dbReference type="Pfam" id="PF02773"/>
    </source>
</evidence>
<dbReference type="Pfam" id="PF00438">
    <property type="entry name" value="S-AdoMet_synt_N"/>
    <property type="match status" value="1"/>
</dbReference>
<dbReference type="GO" id="GO:0009982">
    <property type="term" value="F:pseudouridine synthase activity"/>
    <property type="evidence" value="ECO:0007669"/>
    <property type="project" value="InterPro"/>
</dbReference>
<evidence type="ECO:0000256" key="9">
    <source>
        <dbReference type="ARBA" id="ARBA00022679"/>
    </source>
</evidence>
<keyword evidence="16" id="KW-0630">Potassium</keyword>
<evidence type="ECO:0000256" key="8">
    <source>
        <dbReference type="ARBA" id="ARBA00022603"/>
    </source>
</evidence>
<dbReference type="InterPro" id="IPR022628">
    <property type="entry name" value="S-AdoMet_synt_N"/>
</dbReference>
<evidence type="ECO:0000256" key="4">
    <source>
        <dbReference type="ARBA" id="ARBA00005224"/>
    </source>
</evidence>
<dbReference type="GO" id="GO:0003723">
    <property type="term" value="F:RNA binding"/>
    <property type="evidence" value="ECO:0007669"/>
    <property type="project" value="InterPro"/>
</dbReference>
<keyword evidence="15" id="KW-0460">Magnesium</keyword>
<gene>
    <name evidence="22" type="ORF">EVOR1521_LOCUS16805</name>
</gene>
<dbReference type="SUPFAM" id="SSF53335">
    <property type="entry name" value="S-adenosyl-L-methionine-dependent methyltransferases"/>
    <property type="match status" value="1"/>
</dbReference>
<dbReference type="InterPro" id="IPR022636">
    <property type="entry name" value="S-AdoMet_synthetase_sfam"/>
</dbReference>
<dbReference type="Pfam" id="PF02390">
    <property type="entry name" value="Methyltransf_4"/>
    <property type="match status" value="1"/>
</dbReference>
<feature type="domain" description="Pseudouridine synthase I TruA alpha/beta" evidence="19">
    <location>
        <begin position="146"/>
        <end position="248"/>
    </location>
</feature>
<comment type="similarity">
    <text evidence="5">Belongs to the tRNA pseudouridine synthase TruA family.</text>
</comment>
<feature type="domain" description="S-adenosylmethionine synthetase N-terminal" evidence="18">
    <location>
        <begin position="259"/>
        <end position="385"/>
    </location>
</feature>
<name>A0AA36N1Y3_9DINO</name>
<evidence type="ECO:0000256" key="7">
    <source>
        <dbReference type="ARBA" id="ARBA00022563"/>
    </source>
</evidence>
<dbReference type="InterPro" id="IPR022631">
    <property type="entry name" value="ADOMET_SYNTHASE_CS"/>
</dbReference>
<dbReference type="InterPro" id="IPR022630">
    <property type="entry name" value="S-AdoMet_synt_C"/>
</dbReference>
<feature type="domain" description="Pseudouridine synthase I TruA alpha/beta" evidence="19">
    <location>
        <begin position="8"/>
        <end position="106"/>
    </location>
</feature>
<dbReference type="InterPro" id="IPR022629">
    <property type="entry name" value="S-AdoMet_synt_central"/>
</dbReference>
<comment type="pathway">
    <text evidence="4">Amino-acid biosynthesis; S-adenosyl-L-methionine biosynthesis; S-adenosyl-L-methionine from L-methionine: step 1/1.</text>
</comment>
<evidence type="ECO:0000256" key="13">
    <source>
        <dbReference type="ARBA" id="ARBA00022741"/>
    </source>
</evidence>
<dbReference type="HAMAP" id="MF_00171">
    <property type="entry name" value="TruA"/>
    <property type="match status" value="1"/>
</dbReference>
<evidence type="ECO:0000256" key="10">
    <source>
        <dbReference type="ARBA" id="ARBA00022691"/>
    </source>
</evidence>
<comment type="cofactor">
    <cofactor evidence="3">
        <name>K(+)</name>
        <dbReference type="ChEBI" id="CHEBI:29103"/>
    </cofactor>
</comment>
<keyword evidence="23" id="KW-1185">Reference proteome</keyword>
<dbReference type="Proteomes" id="UP001178507">
    <property type="component" value="Unassembled WGS sequence"/>
</dbReference>
<dbReference type="Gene3D" id="3.30.70.580">
    <property type="entry name" value="Pseudouridine synthase I, catalytic domain, N-terminal subdomain"/>
    <property type="match status" value="1"/>
</dbReference>
<dbReference type="InterPro" id="IPR055361">
    <property type="entry name" value="tRNA_methyltr_TrmB_bact"/>
</dbReference>
<dbReference type="Pfam" id="PF02773">
    <property type="entry name" value="S-AdoMet_synt_C"/>
    <property type="match status" value="1"/>
</dbReference>
<dbReference type="InterPro" id="IPR020097">
    <property type="entry name" value="PsdUridine_synth_TruA_a/b_dom"/>
</dbReference>
<dbReference type="InterPro" id="IPR029063">
    <property type="entry name" value="SAM-dependent_MTases_sf"/>
</dbReference>
<dbReference type="FunFam" id="3.30.70.580:FF:000001">
    <property type="entry name" value="tRNA pseudouridine synthase A"/>
    <property type="match status" value="1"/>
</dbReference>
<dbReference type="EMBL" id="CAUJNA010002223">
    <property type="protein sequence ID" value="CAJ1391541.1"/>
    <property type="molecule type" value="Genomic_DNA"/>
</dbReference>
<evidence type="ECO:0000256" key="3">
    <source>
        <dbReference type="ARBA" id="ARBA00001958"/>
    </source>
</evidence>
<evidence type="ECO:0000256" key="6">
    <source>
        <dbReference type="ARBA" id="ARBA00009685"/>
    </source>
</evidence>
<evidence type="ECO:0008006" key="24">
    <source>
        <dbReference type="Google" id="ProtNLM"/>
    </source>
</evidence>
<keyword evidence="11" id="KW-0819">tRNA processing</keyword>
<dbReference type="GO" id="GO:0001522">
    <property type="term" value="P:pseudouridine synthesis"/>
    <property type="evidence" value="ECO:0007669"/>
    <property type="project" value="InterPro"/>
</dbReference>
<keyword evidence="12" id="KW-0479">Metal-binding</keyword>
<dbReference type="GO" id="GO:0004478">
    <property type="term" value="F:methionine adenosyltransferase activity"/>
    <property type="evidence" value="ECO:0007669"/>
    <property type="project" value="InterPro"/>
</dbReference>
<dbReference type="PROSITE" id="PS51625">
    <property type="entry name" value="SAM_MT_TRMB"/>
    <property type="match status" value="1"/>
</dbReference>
<keyword evidence="14" id="KW-0067">ATP-binding</keyword>
<dbReference type="InterPro" id="IPR001406">
    <property type="entry name" value="PsdUridine_synth_TruA"/>
</dbReference>
<dbReference type="Pfam" id="PF01416">
    <property type="entry name" value="PseudoU_synth_1"/>
    <property type="match status" value="2"/>
</dbReference>
<organism evidence="22 23">
    <name type="scientific">Effrenium voratum</name>
    <dbReference type="NCBI Taxonomy" id="2562239"/>
    <lineage>
        <taxon>Eukaryota</taxon>
        <taxon>Sar</taxon>
        <taxon>Alveolata</taxon>
        <taxon>Dinophyceae</taxon>
        <taxon>Suessiales</taxon>
        <taxon>Symbiodiniaceae</taxon>
        <taxon>Effrenium</taxon>
    </lineage>
</organism>
<dbReference type="Pfam" id="PF02772">
    <property type="entry name" value="S-AdoMet_synt_M"/>
    <property type="match status" value="1"/>
</dbReference>
<keyword evidence="9" id="KW-0808">Transferase</keyword>
<feature type="domain" description="S-adenosylmethionine synthetase central" evidence="20">
    <location>
        <begin position="401"/>
        <end position="519"/>
    </location>
</feature>
<evidence type="ECO:0000313" key="23">
    <source>
        <dbReference type="Proteomes" id="UP001178507"/>
    </source>
</evidence>
<dbReference type="GO" id="GO:0005524">
    <property type="term" value="F:ATP binding"/>
    <property type="evidence" value="ECO:0007669"/>
    <property type="project" value="UniProtKB-KW"/>
</dbReference>
<reference evidence="22" key="1">
    <citation type="submission" date="2023-08" db="EMBL/GenBank/DDBJ databases">
        <authorList>
            <person name="Chen Y."/>
            <person name="Shah S."/>
            <person name="Dougan E. K."/>
            <person name="Thang M."/>
            <person name="Chan C."/>
        </authorList>
    </citation>
    <scope>NUCLEOTIDE SEQUENCE</scope>
</reference>
<dbReference type="CDD" id="cd02570">
    <property type="entry name" value="PseudoU_synth_EcTruA"/>
    <property type="match status" value="1"/>
</dbReference>
<comment type="caution">
    <text evidence="22">The sequence shown here is derived from an EMBL/GenBank/DDBJ whole genome shotgun (WGS) entry which is preliminary data.</text>
</comment>
<dbReference type="InterPro" id="IPR020094">
    <property type="entry name" value="TruA/RsuA/RluB/E/F_N"/>
</dbReference>
<dbReference type="AlphaFoldDB" id="A0AA36N1Y3"/>
<dbReference type="PROSITE" id="PS00377">
    <property type="entry name" value="ADOMET_SYNTHASE_2"/>
    <property type="match status" value="1"/>
</dbReference>
<dbReference type="InterPro" id="IPR020103">
    <property type="entry name" value="PsdUridine_synth_cat_dom_sf"/>
</dbReference>
<dbReference type="InterPro" id="IPR003358">
    <property type="entry name" value="tRNA_(Gua-N-7)_MeTrfase_Trmb"/>
</dbReference>
<dbReference type="InterPro" id="IPR002133">
    <property type="entry name" value="S-AdoMet_synthetase"/>
</dbReference>
<dbReference type="SUPFAM" id="SSF55120">
    <property type="entry name" value="Pseudouridine synthase"/>
    <property type="match status" value="1"/>
</dbReference>
<evidence type="ECO:0000259" key="18">
    <source>
        <dbReference type="Pfam" id="PF00438"/>
    </source>
</evidence>
<evidence type="ECO:0000256" key="1">
    <source>
        <dbReference type="ARBA" id="ARBA00000142"/>
    </source>
</evidence>
<dbReference type="InterPro" id="IPR020095">
    <property type="entry name" value="PsdUridine_synth_TruA_C"/>
</dbReference>
<keyword evidence="8" id="KW-0489">Methyltransferase</keyword>
<evidence type="ECO:0000256" key="17">
    <source>
        <dbReference type="ARBA" id="ARBA00023235"/>
    </source>
</evidence>
<evidence type="ECO:0000313" key="22">
    <source>
        <dbReference type="EMBL" id="CAJ1391541.1"/>
    </source>
</evidence>
<dbReference type="CDD" id="cd02440">
    <property type="entry name" value="AdoMet_MTases"/>
    <property type="match status" value="1"/>
</dbReference>
<evidence type="ECO:0000259" key="19">
    <source>
        <dbReference type="Pfam" id="PF01416"/>
    </source>
</evidence>
<dbReference type="GO" id="GO:0006730">
    <property type="term" value="P:one-carbon metabolic process"/>
    <property type="evidence" value="ECO:0007669"/>
    <property type="project" value="UniProtKB-KW"/>
</dbReference>
<comment type="catalytic activity">
    <reaction evidence="1">
        <text>guanosine(46) in tRNA + S-adenosyl-L-methionine = N(7)-methylguanosine(46) in tRNA + S-adenosyl-L-homocysteine</text>
        <dbReference type="Rhea" id="RHEA:42708"/>
        <dbReference type="Rhea" id="RHEA-COMP:10188"/>
        <dbReference type="Rhea" id="RHEA-COMP:10189"/>
        <dbReference type="ChEBI" id="CHEBI:57856"/>
        <dbReference type="ChEBI" id="CHEBI:59789"/>
        <dbReference type="ChEBI" id="CHEBI:74269"/>
        <dbReference type="ChEBI" id="CHEBI:74480"/>
        <dbReference type="EC" id="2.1.1.33"/>
    </reaction>
</comment>
<dbReference type="HAMAP" id="MF_01057">
    <property type="entry name" value="tRNA_methyltr_TrmB"/>
    <property type="match status" value="1"/>
</dbReference>
<comment type="cofactor">
    <cofactor evidence="2">
        <name>Mg(2+)</name>
        <dbReference type="ChEBI" id="CHEBI:18420"/>
    </cofactor>
</comment>
<evidence type="ECO:0000256" key="2">
    <source>
        <dbReference type="ARBA" id="ARBA00001946"/>
    </source>
</evidence>
<dbReference type="GO" id="GO:0008176">
    <property type="term" value="F:tRNA (guanine(46)-N7)-methyltransferase activity"/>
    <property type="evidence" value="ECO:0007669"/>
    <property type="project" value="UniProtKB-EC"/>
</dbReference>
<comment type="similarity">
    <text evidence="6">Belongs to the AdoMet synthase family.</text>
</comment>
<keyword evidence="7" id="KW-0554">One-carbon metabolism</keyword>
<dbReference type="PROSITE" id="PS00376">
    <property type="entry name" value="ADOMET_SYNTHASE_1"/>
    <property type="match status" value="1"/>
</dbReference>
<sequence>MPRYRLTIEYDGTPYVGWQRQTNGHAVQEAVEKAVLEFSKQKVTLQVAGRTDTGVHAIAQTAHVDLERDWDPVRVREAINAYLVLDEERICVVDAEKVPDTFHARFSAQARHYLYRIHNRPAPLTLDHRRAWWCKRPLDVDAMNAAAKILIGTHDFTTFRAAQCQSKSPVKTLDAITFSRDGERIDVHVSARSFLHNQVRSLVGTLKLVGEGRWTADDVQAALEARDHQKCGALAPPHGLYLLRVDYPDDQGEIMARQNYLFTSESVSEGHPDKVCDRISDEIVDMIYREARKQGDDALWKVRVACETLTTTNRVVIAGEVRVPDTFFKKDKAGNVVTDDAGEPVIAPGRFRSAARRAIRDIGYEQDGFHWKTCRIDVLLHAQSAHIAQGVDSASDAQGAEGAGDQGIMFGYACRETPELMPAPIYYSHKILELLADARKSGEGDAARLGPDAKSQVTVRYRDGMPSEVTSIVLSTQHLDDSWDSRKVRSVVEPYIRQALGDLPIADDCNWYINPTGKFVIGGPDGDAGLTGRKIIVDTYGGASPHGGGAFSGKDTTKAFYGRRRGKTLRGRQAEAMRCLLPDLLIDLEAPAPASPATLFPHTPETIVLEIGFGGGEHLLSHARRRPEVGFVGVEPFVNSMAKLVTALDVHPAGNIRLYDDDATQLLDWLPDASIDQIDLLYPDPWPKPKHFKRRFVSDRNLDRFARVMKPGGLFRFASDIDSYVNWTLQHIDRHPDFAWTARRAADWRNPYPHWPGTRYEAKALREGRTPVYLTFARS</sequence>
<keyword evidence="13" id="KW-0547">Nucleotide-binding</keyword>
<keyword evidence="10" id="KW-0949">S-adenosyl-L-methionine</keyword>
<evidence type="ECO:0000256" key="12">
    <source>
        <dbReference type="ARBA" id="ARBA00022723"/>
    </source>
</evidence>